<gene>
    <name evidence="1" type="primary">33</name>
    <name evidence="1" type="ORF">PBI_IMVUBU_33</name>
</gene>
<dbReference type="EMBL" id="MN813693">
    <property type="protein sequence ID" value="QHB37774.1"/>
    <property type="molecule type" value="Genomic_DNA"/>
</dbReference>
<dbReference type="GeneID" id="60321393"/>
<dbReference type="InterPro" id="IPR055664">
    <property type="entry name" value="DUF7240"/>
</dbReference>
<evidence type="ECO:0000313" key="2">
    <source>
        <dbReference type="Proteomes" id="UP000464404"/>
    </source>
</evidence>
<dbReference type="KEGG" id="vg:60321393"/>
<accession>A0A6B9LIU8</accession>
<protein>
    <submittedName>
        <fullName evidence="1">Uncharacterized protein</fullName>
    </submittedName>
</protein>
<name>A0A6B9LIU8_9CAUD</name>
<dbReference type="RefSeq" id="YP_009949983.1">
    <property type="nucleotide sequence ID" value="NC_051586.1"/>
</dbReference>
<proteinExistence type="predicted"/>
<organism evidence="1 2">
    <name type="scientific">Mycobacterium phage Imvubu</name>
    <dbReference type="NCBI Taxonomy" id="2686233"/>
    <lineage>
        <taxon>Viruses</taxon>
        <taxon>Duplodnaviria</taxon>
        <taxon>Heunggongvirae</taxon>
        <taxon>Uroviricota</taxon>
        <taxon>Caudoviricetes</taxon>
        <taxon>Bclasvirinae</taxon>
        <taxon>Imvubuvirus</taxon>
        <taxon>Imvubuvirus imvubu</taxon>
    </lineage>
</organism>
<keyword evidence="2" id="KW-1185">Reference proteome</keyword>
<sequence>MAAHNWRALRTRALDKGIADLMAVSSMHVVLDLMEQIGLESVTVDAKTKAEAMGKVRSYYDKLYKPDPTAIAVNGGEVGPPPGWSDEEVEASFDAFLSAGGG</sequence>
<dbReference type="Proteomes" id="UP000464404">
    <property type="component" value="Segment"/>
</dbReference>
<evidence type="ECO:0000313" key="1">
    <source>
        <dbReference type="EMBL" id="QHB37774.1"/>
    </source>
</evidence>
<reference evidence="1 2" key="1">
    <citation type="submission" date="2019-12" db="EMBL/GenBank/DDBJ databases">
        <authorList>
            <person name="Garlena R.A."/>
            <person name="Russell D.A."/>
            <person name="Pope W.H."/>
            <person name="Jacobs-Sera D."/>
            <person name="Hatfull G.F."/>
        </authorList>
    </citation>
    <scope>NUCLEOTIDE SEQUENCE [LARGE SCALE GENOMIC DNA]</scope>
</reference>
<dbReference type="Pfam" id="PF23888">
    <property type="entry name" value="DUF7240"/>
    <property type="match status" value="1"/>
</dbReference>